<accession>A0A2C9UDA0</accession>
<evidence type="ECO:0000313" key="4">
    <source>
        <dbReference type="Proteomes" id="UP000091857"/>
    </source>
</evidence>
<dbReference type="InterPro" id="IPR036410">
    <property type="entry name" value="HSP_DnaJ_Cys-rich_dom_sf"/>
</dbReference>
<dbReference type="PANTHER" id="PTHR15852">
    <property type="entry name" value="PLASTID TRANSCRIPTIONALLY ACTIVE PROTEIN"/>
    <property type="match status" value="1"/>
</dbReference>
<dbReference type="Gene3D" id="1.10.101.10">
    <property type="entry name" value="PGBD-like superfamily/PGBD"/>
    <property type="match status" value="1"/>
</dbReference>
<keyword evidence="1" id="KW-0175">Coiled coil</keyword>
<dbReference type="GO" id="GO:0003756">
    <property type="term" value="F:protein disulfide isomerase activity"/>
    <property type="evidence" value="ECO:0000318"/>
    <property type="project" value="GO_Central"/>
</dbReference>
<dbReference type="Gramene" id="Manes.15G051900.3.v8.1">
    <property type="protein sequence ID" value="Manes.15G051900.3.v8.1.CDS"/>
    <property type="gene ID" value="Manes.15G051900.v8.1"/>
</dbReference>
<proteinExistence type="predicted"/>
<sequence>MSSSSFPLPLNPPVSLHHPKLLTLSLLPFSKSSLSLSFSKSHVCYSSSFPNPSSSSSSDRDDLFWLREEQRWLREEQRWLREEQRWLRERESLLSEIQSLKLQIQALEKHISVQEGDLVPETIANVRALLQVLTEKNRIAETASSASSIVFEEKVEDVKEVISVAEKKEIRRNTLRKGSEGEEVREMQEALQKLGFYSGEEDVEYSSFSSSTERAVKTWQATLGVPEDGIMTVELLEKLYVEQQNKVTGSNISIDEKGSNLTVSQKEGTNGTAVTSVTEILETQQKVVKEEGETEVEVSQHRVFLLGENRWEEPSRLVGRDKKVGVIKTKDARTKCLSCRGEGRLLCTECDGTGEPNIEPQFLEWVDEGTKCPYCEGLGYTICDVCEGKAVM</sequence>
<dbReference type="EMBL" id="CM004401">
    <property type="protein sequence ID" value="OAY28235.1"/>
    <property type="molecule type" value="Genomic_DNA"/>
</dbReference>
<dbReference type="InterPro" id="IPR036365">
    <property type="entry name" value="PGBD-like_sf"/>
</dbReference>
<dbReference type="Pfam" id="PF01471">
    <property type="entry name" value="PG_binding_1"/>
    <property type="match status" value="1"/>
</dbReference>
<protein>
    <recommendedName>
        <fullName evidence="2">Peptidoglycan binding-like domain-containing protein</fullName>
    </recommendedName>
</protein>
<organism evidence="3 4">
    <name type="scientific">Manihot esculenta</name>
    <name type="common">Cassava</name>
    <name type="synonym">Jatropha manihot</name>
    <dbReference type="NCBI Taxonomy" id="3983"/>
    <lineage>
        <taxon>Eukaryota</taxon>
        <taxon>Viridiplantae</taxon>
        <taxon>Streptophyta</taxon>
        <taxon>Embryophyta</taxon>
        <taxon>Tracheophyta</taxon>
        <taxon>Spermatophyta</taxon>
        <taxon>Magnoliopsida</taxon>
        <taxon>eudicotyledons</taxon>
        <taxon>Gunneridae</taxon>
        <taxon>Pentapetalae</taxon>
        <taxon>rosids</taxon>
        <taxon>fabids</taxon>
        <taxon>Malpighiales</taxon>
        <taxon>Euphorbiaceae</taxon>
        <taxon>Crotonoideae</taxon>
        <taxon>Manihoteae</taxon>
        <taxon>Manihot</taxon>
    </lineage>
</organism>
<gene>
    <name evidence="3" type="ORF">MANES_15G051900v8</name>
</gene>
<dbReference type="SUPFAM" id="SSF47090">
    <property type="entry name" value="PGBD-like"/>
    <property type="match status" value="1"/>
</dbReference>
<dbReference type="InterPro" id="IPR002477">
    <property type="entry name" value="Peptidoglycan-bd-like"/>
</dbReference>
<dbReference type="Proteomes" id="UP000091857">
    <property type="component" value="Chromosome 15"/>
</dbReference>
<keyword evidence="4" id="KW-1185">Reference proteome</keyword>
<reference evidence="4" key="1">
    <citation type="journal article" date="2016" name="Nat. Biotechnol.">
        <title>Sequencing wild and cultivated cassava and related species reveals extensive interspecific hybridization and genetic diversity.</title>
        <authorList>
            <person name="Bredeson J.V."/>
            <person name="Lyons J.B."/>
            <person name="Prochnik S.E."/>
            <person name="Wu G.A."/>
            <person name="Ha C.M."/>
            <person name="Edsinger-Gonzales E."/>
            <person name="Grimwood J."/>
            <person name="Schmutz J."/>
            <person name="Rabbi I.Y."/>
            <person name="Egesi C."/>
            <person name="Nauluvula P."/>
            <person name="Lebot V."/>
            <person name="Ndunguru J."/>
            <person name="Mkamilo G."/>
            <person name="Bart R.S."/>
            <person name="Setter T.L."/>
            <person name="Gleadow R.M."/>
            <person name="Kulakow P."/>
            <person name="Ferguson M.E."/>
            <person name="Rounsley S."/>
            <person name="Rokhsar D.S."/>
        </authorList>
    </citation>
    <scope>NUCLEOTIDE SEQUENCE [LARGE SCALE GENOMIC DNA]</scope>
    <source>
        <strain evidence="4">cv. AM560-2</strain>
    </source>
</reference>
<comment type="caution">
    <text evidence="3">The sequence shown here is derived from an EMBL/GenBank/DDBJ whole genome shotgun (WGS) entry which is preliminary data.</text>
</comment>
<dbReference type="AlphaFoldDB" id="A0A2C9UDA0"/>
<dbReference type="OMA" id="FMDQIMD"/>
<feature type="domain" description="Peptidoglycan binding-like" evidence="2">
    <location>
        <begin position="181"/>
        <end position="239"/>
    </location>
</feature>
<feature type="coiled-coil region" evidence="1">
    <location>
        <begin position="83"/>
        <end position="117"/>
    </location>
</feature>
<dbReference type="SUPFAM" id="SSF57938">
    <property type="entry name" value="DnaJ/Hsp40 cysteine-rich domain"/>
    <property type="match status" value="1"/>
</dbReference>
<evidence type="ECO:0000256" key="1">
    <source>
        <dbReference type="SAM" id="Coils"/>
    </source>
</evidence>
<dbReference type="PANTHER" id="PTHR15852:SF16">
    <property type="entry name" value="PROTEIN DISULFIDE ISOMERASE PTAC5, CHLOROPLASTIC"/>
    <property type="match status" value="1"/>
</dbReference>
<dbReference type="Gramene" id="Manes.15G051900.1.v8.1">
    <property type="protein sequence ID" value="Manes.15G051900.1.v8.1.CDS"/>
    <property type="gene ID" value="Manes.15G051900.v8.1"/>
</dbReference>
<evidence type="ECO:0000313" key="3">
    <source>
        <dbReference type="EMBL" id="OAY28235.1"/>
    </source>
</evidence>
<dbReference type="STRING" id="3983.A0A2C9UDA0"/>
<evidence type="ECO:0000259" key="2">
    <source>
        <dbReference type="Pfam" id="PF01471"/>
    </source>
</evidence>
<name>A0A2C9UDA0_MANES</name>
<dbReference type="InterPro" id="IPR036366">
    <property type="entry name" value="PGBDSf"/>
</dbReference>
<dbReference type="GO" id="GO:0009658">
    <property type="term" value="P:chloroplast organization"/>
    <property type="evidence" value="ECO:0000318"/>
    <property type="project" value="GO_Central"/>
</dbReference>
<dbReference type="GO" id="GO:0009507">
    <property type="term" value="C:chloroplast"/>
    <property type="evidence" value="ECO:0000318"/>
    <property type="project" value="GO_Central"/>
</dbReference>
<dbReference type="OrthoDB" id="1001489at2759"/>